<dbReference type="AlphaFoldDB" id="A0A1M6MBX0"/>
<dbReference type="STRING" id="192903.SAMN04488513_10986"/>
<accession>A0A1M6MBX0</accession>
<dbReference type="EMBL" id="FQYU01000009">
    <property type="protein sequence ID" value="SHJ80915.1"/>
    <property type="molecule type" value="Genomic_DNA"/>
</dbReference>
<gene>
    <name evidence="1" type="ORF">SAMN04488513_10986</name>
</gene>
<reference evidence="2" key="1">
    <citation type="submission" date="2016-11" db="EMBL/GenBank/DDBJ databases">
        <authorList>
            <person name="Varghese N."/>
            <person name="Submissions S."/>
        </authorList>
    </citation>
    <scope>NUCLEOTIDE SEQUENCE [LARGE SCALE GENOMIC DNA]</scope>
    <source>
        <strain evidence="2">DSM 19858</strain>
    </source>
</reference>
<sequence length="355" mass="39504">MKQIGAMGLIALFFSCKGETKKQETTAMPQETEKRIQLVSNEADKMVEVMIDGKLFTSYRYPDNIKKPVLYPLVTPAGTKITRKFPLEPSTGERVDHPHHVGVWFNYGDVNGLDFWNNSDSIIVEDRDKYGTIVHKTIEAVEDGDEQGVLRVKMDWNTPGGTTLIEEKTTFVFKGEGSVYSIDRMTTLTAIAEDVLFKDNKEGMLGIRVTRALELPSDKPTIFTDANGNPTPVAVLDNEGVNGNYINAEGVEGLDTWGKRSNWVNLYSHIGDEKIALAILDHKSNVGYPTYWHSRGYGLFAANPLGQAVFSDGKEELNFQLKKGESTTFKHRIVVANGELAPQDLNAMFEAFSAQ</sequence>
<organism evidence="1 2">
    <name type="scientific">Pseudozobellia thermophila</name>
    <dbReference type="NCBI Taxonomy" id="192903"/>
    <lineage>
        <taxon>Bacteria</taxon>
        <taxon>Pseudomonadati</taxon>
        <taxon>Bacteroidota</taxon>
        <taxon>Flavobacteriia</taxon>
        <taxon>Flavobacteriales</taxon>
        <taxon>Flavobacteriaceae</taxon>
        <taxon>Pseudozobellia</taxon>
    </lineage>
</organism>
<proteinExistence type="predicted"/>
<name>A0A1M6MBX0_9FLAO</name>
<evidence type="ECO:0000313" key="2">
    <source>
        <dbReference type="Proteomes" id="UP000184543"/>
    </source>
</evidence>
<keyword evidence="2" id="KW-1185">Reference proteome</keyword>
<protein>
    <submittedName>
        <fullName evidence="1">Methane oxygenase PmoA</fullName>
    </submittedName>
</protein>
<dbReference type="PROSITE" id="PS51257">
    <property type="entry name" value="PROKAR_LIPOPROTEIN"/>
    <property type="match status" value="1"/>
</dbReference>
<evidence type="ECO:0000313" key="1">
    <source>
        <dbReference type="EMBL" id="SHJ80915.1"/>
    </source>
</evidence>
<dbReference type="Proteomes" id="UP000184543">
    <property type="component" value="Unassembled WGS sequence"/>
</dbReference>
<dbReference type="Pfam" id="PF14100">
    <property type="entry name" value="DUF6807"/>
    <property type="match status" value="1"/>
</dbReference>
<dbReference type="InterPro" id="IPR029475">
    <property type="entry name" value="DUF6807"/>
</dbReference>